<dbReference type="SUPFAM" id="SSF46557">
    <property type="entry name" value="GreA transcript cleavage protein, N-terminal domain"/>
    <property type="match status" value="1"/>
</dbReference>
<accession>A0A918F767</accession>
<dbReference type="Gene3D" id="1.10.287.180">
    <property type="entry name" value="Transcription elongation factor, GreA/GreB, N-terminal domain"/>
    <property type="match status" value="1"/>
</dbReference>
<gene>
    <name evidence="3" type="ORF">GCM10008957_30240</name>
</gene>
<feature type="domain" description="Transcription elongation factor GreA/GreB N-terminal" evidence="2">
    <location>
        <begin position="311"/>
        <end position="374"/>
    </location>
</feature>
<feature type="region of interest" description="Disordered" evidence="1">
    <location>
        <begin position="284"/>
        <end position="308"/>
    </location>
</feature>
<dbReference type="InterPro" id="IPR022691">
    <property type="entry name" value="Tscrpt_elong_fac_GreA/B_N"/>
</dbReference>
<dbReference type="Proteomes" id="UP000603865">
    <property type="component" value="Unassembled WGS sequence"/>
</dbReference>
<feature type="compositionally biased region" description="Basic residues" evidence="1">
    <location>
        <begin position="297"/>
        <end position="308"/>
    </location>
</feature>
<proteinExistence type="predicted"/>
<evidence type="ECO:0000259" key="2">
    <source>
        <dbReference type="Pfam" id="PF03449"/>
    </source>
</evidence>
<keyword evidence="4" id="KW-1185">Reference proteome</keyword>
<organism evidence="3 4">
    <name type="scientific">Deinococcus ruber</name>
    <dbReference type="NCBI Taxonomy" id="1848197"/>
    <lineage>
        <taxon>Bacteria</taxon>
        <taxon>Thermotogati</taxon>
        <taxon>Deinococcota</taxon>
        <taxon>Deinococci</taxon>
        <taxon>Deinococcales</taxon>
        <taxon>Deinococcaceae</taxon>
        <taxon>Deinococcus</taxon>
    </lineage>
</organism>
<dbReference type="EMBL" id="BMQL01000018">
    <property type="protein sequence ID" value="GGR15453.1"/>
    <property type="molecule type" value="Genomic_DNA"/>
</dbReference>
<evidence type="ECO:0000313" key="3">
    <source>
        <dbReference type="EMBL" id="GGR15453.1"/>
    </source>
</evidence>
<reference evidence="3" key="1">
    <citation type="journal article" date="2014" name="Int. J. Syst. Evol. Microbiol.">
        <title>Complete genome sequence of Corynebacterium casei LMG S-19264T (=DSM 44701T), isolated from a smear-ripened cheese.</title>
        <authorList>
            <consortium name="US DOE Joint Genome Institute (JGI-PGF)"/>
            <person name="Walter F."/>
            <person name="Albersmeier A."/>
            <person name="Kalinowski J."/>
            <person name="Ruckert C."/>
        </authorList>
    </citation>
    <scope>NUCLEOTIDE SEQUENCE</scope>
    <source>
        <strain evidence="3">JCM 31311</strain>
    </source>
</reference>
<dbReference type="GO" id="GO:0032784">
    <property type="term" value="P:regulation of DNA-templated transcription elongation"/>
    <property type="evidence" value="ECO:0007669"/>
    <property type="project" value="InterPro"/>
</dbReference>
<comment type="caution">
    <text evidence="3">The sequence shown here is derived from an EMBL/GenBank/DDBJ whole genome shotgun (WGS) entry which is preliminary data.</text>
</comment>
<name>A0A918F767_9DEIO</name>
<reference evidence="3" key="2">
    <citation type="submission" date="2020-09" db="EMBL/GenBank/DDBJ databases">
        <authorList>
            <person name="Sun Q."/>
            <person name="Ohkuma M."/>
        </authorList>
    </citation>
    <scope>NUCLEOTIDE SEQUENCE</scope>
    <source>
        <strain evidence="3">JCM 31311</strain>
    </source>
</reference>
<dbReference type="RefSeq" id="WP_189091356.1">
    <property type="nucleotide sequence ID" value="NZ_BMQL01000018.1"/>
</dbReference>
<dbReference type="AlphaFoldDB" id="A0A918F767"/>
<evidence type="ECO:0000256" key="1">
    <source>
        <dbReference type="SAM" id="MobiDB-lite"/>
    </source>
</evidence>
<dbReference type="InterPro" id="IPR036805">
    <property type="entry name" value="Tscrpt_elong_fac_GreA/B_N_sf"/>
</dbReference>
<dbReference type="Pfam" id="PF03449">
    <property type="entry name" value="GreA_GreB_N"/>
    <property type="match status" value="1"/>
</dbReference>
<protein>
    <recommendedName>
        <fullName evidence="2">Transcription elongation factor GreA/GreB N-terminal domain-containing protein</fullName>
    </recommendedName>
</protein>
<sequence length="502" mass="55521">MSHAHTTDAAVPSRPLAVQQDRVHLSILASRRPPRRHLARWLHEQLDLDQPDFLATCIHKQLTTAAQRKANPKTSVPSPLAGVVIGKAAHPALYAAFFHLVKAGVMTEHQCTALQHGMPFAGVSDERVQVKARDFIDPLVLYTREGADVDLGAEGALSRLISLRSTHSRLLDGEQVQSRGERLAEKEKTFAHADVEVINENLRGDVQEQEGLVLPRGTDLRQIQAVADLIQNDKLRGRVLAALDRLDEVGDQERTYLFSSGEPAFKTRTMPLAAKWQPYTKTQERDDWNEAVPVRPARPRRSPVRSSKRVVSQRTYDQLQQQLAALKVRQEQLIHDMAVALGDGDLSESSFYDETRTALMDVQHALSTLEAQLLDVEAGDVQDSNIGRTFSLTIAGQTRTVLLTDGQPKIGEVSTVSPLGQQLLTAQPGEQLTITTPVVTTVPGIRLELEVVGTIHKRLDRPAGVRAPLLLDTLTQYKATRVPVRQEHHSSKQIPVQVLSIS</sequence>
<dbReference type="GO" id="GO:0003677">
    <property type="term" value="F:DNA binding"/>
    <property type="evidence" value="ECO:0007669"/>
    <property type="project" value="InterPro"/>
</dbReference>
<evidence type="ECO:0000313" key="4">
    <source>
        <dbReference type="Proteomes" id="UP000603865"/>
    </source>
</evidence>